<protein>
    <submittedName>
        <fullName evidence="1">Uncharacterized protein</fullName>
    </submittedName>
</protein>
<evidence type="ECO:0000313" key="2">
    <source>
        <dbReference type="Proteomes" id="UP000794436"/>
    </source>
</evidence>
<evidence type="ECO:0000313" key="1">
    <source>
        <dbReference type="EMBL" id="TMW56827.1"/>
    </source>
</evidence>
<dbReference type="AlphaFoldDB" id="A0A8K1C5D3"/>
<reference evidence="1" key="1">
    <citation type="submission" date="2019-03" db="EMBL/GenBank/DDBJ databases">
        <title>Long read genome sequence of the mycoparasitic Pythium oligandrum ATCC 38472 isolated from sugarbeet rhizosphere.</title>
        <authorList>
            <person name="Gaulin E."/>
        </authorList>
    </citation>
    <scope>NUCLEOTIDE SEQUENCE</scope>
    <source>
        <strain evidence="1">ATCC 38472_TT</strain>
    </source>
</reference>
<dbReference type="Proteomes" id="UP000794436">
    <property type="component" value="Unassembled WGS sequence"/>
</dbReference>
<gene>
    <name evidence="1" type="ORF">Poli38472_006837</name>
</gene>
<dbReference type="EMBL" id="SPLM01000145">
    <property type="protein sequence ID" value="TMW56827.1"/>
    <property type="molecule type" value="Genomic_DNA"/>
</dbReference>
<proteinExistence type="predicted"/>
<organism evidence="1 2">
    <name type="scientific">Pythium oligandrum</name>
    <name type="common">Mycoparasitic fungus</name>
    <dbReference type="NCBI Taxonomy" id="41045"/>
    <lineage>
        <taxon>Eukaryota</taxon>
        <taxon>Sar</taxon>
        <taxon>Stramenopiles</taxon>
        <taxon>Oomycota</taxon>
        <taxon>Peronosporomycetes</taxon>
        <taxon>Pythiales</taxon>
        <taxon>Pythiaceae</taxon>
        <taxon>Pythium</taxon>
    </lineage>
</organism>
<sequence length="426" mass="47700">MEFAQEAYVSICATPEFAKVSVEELRWQQKFVLFHPDWRRRLDARSLMEQHVQRYMGEIVLDRPRWWIEFEAKETKRNEWVDTIAVSVTQKMLHEAVGGLVARLYPVATCIFKQYDAVKANGAEKKLSELLGTWPMDIDASHGPYQVIADHCLRDICREDVMAWPDGWGSCSCVCSRLQDLIEEATTRCVRVIQHVEAIPALKTCINEVHLDTDRTRQYVGASLELLIAKYKLQLAPVIAPGPLSNLFIMDNPELLVASHLGDLQVGALPRQLELEIDADGIVTQISSFDGQVAKSGCLSTALNSLVALFNQSLACLAAYPPLAKGNDSRFTHSLPKAEELFPVEAAAPFTLNGTSCRVSVRLICSKVIDNGDTNAVWHDATLYSDYDDNVLATGFVFLHVDNLVGPRVRYHGELLYADTHDLLRD</sequence>
<name>A0A8K1C5D3_PYTOL</name>
<comment type="caution">
    <text evidence="1">The sequence shown here is derived from an EMBL/GenBank/DDBJ whole genome shotgun (WGS) entry which is preliminary data.</text>
</comment>
<accession>A0A8K1C5D3</accession>
<keyword evidence="2" id="KW-1185">Reference proteome</keyword>